<protein>
    <submittedName>
        <fullName evidence="1">Inherit from COG: Hemolysin-type calcium-binding</fullName>
    </submittedName>
</protein>
<proteinExistence type="predicted"/>
<keyword evidence="2" id="KW-1185">Reference proteome</keyword>
<accession>A0A9N8HAU0</accession>
<evidence type="ECO:0000313" key="1">
    <source>
        <dbReference type="EMBL" id="CAB9505630.1"/>
    </source>
</evidence>
<dbReference type="Proteomes" id="UP001153069">
    <property type="component" value="Unassembled WGS sequence"/>
</dbReference>
<gene>
    <name evidence="1" type="ORF">SEMRO_238_G095460.1</name>
</gene>
<sequence>MAGPKSLFGSTIRNSSGKLLISRSRAFLFLLAVSSLLLQFQWLQKSRVASEEVNERATSVLEGYVTTGTTSKKKKTFAQNVNGQSRQLRPDDYMTDLLCGGCRWTYDHRTKKTCGKIIAARMKRDKELTLADAAQTEIDLGSTDCQKCLECHETQHHRYWRPDRTAPTIQHAVSHYLQSIPHDFRIPLEQLEPVDDDEKLANYLRQYPASPTSGRTYLFEYNPAIVQYQPTTTTTQPSQPSTLQIKGETPAYIASYRVSNQQACFHTNVTQQLIGGDWSQRPETISYLGIALLRHNLSIIADGVFDPPVKFGSRDDFRLFWLPQDTSQHKSSNNSNSPLQLYMTTGRRLTPLWIGTKEQPPSQMDPKIAMELPAKFPRQTILKIHMGKYQLKASEDLDAKGVTSGLVGSAKNLNYFVDANGTTQVEWNPPANSQSQVKPHMVQPVHLNVQDCTGYKKKPTVARYNFFNDSVTTTVIPQHQSFYTMEELEFANGHEYYQTPYTPDRGGTCCLPLTHPNDDGRQLLVGISHVKVPFLKRKKLRQMGTEPNQYLSRFYAFEGVSPYNTVAISGYFCFGQFLGKNNNNNNSTTMHPLAKRPPAEWFKMSQLSLDCPVIHFISGMTEKAGDPSKIIITYGVQDCTAWFVEVNKQEIVDLLFKGPTRGS</sequence>
<comment type="caution">
    <text evidence="1">The sequence shown here is derived from an EMBL/GenBank/DDBJ whole genome shotgun (WGS) entry which is preliminary data.</text>
</comment>
<dbReference type="EMBL" id="CAICTM010000237">
    <property type="protein sequence ID" value="CAB9505630.1"/>
    <property type="molecule type" value="Genomic_DNA"/>
</dbReference>
<dbReference type="OrthoDB" id="49543at2759"/>
<organism evidence="1 2">
    <name type="scientific">Seminavis robusta</name>
    <dbReference type="NCBI Taxonomy" id="568900"/>
    <lineage>
        <taxon>Eukaryota</taxon>
        <taxon>Sar</taxon>
        <taxon>Stramenopiles</taxon>
        <taxon>Ochrophyta</taxon>
        <taxon>Bacillariophyta</taxon>
        <taxon>Bacillariophyceae</taxon>
        <taxon>Bacillariophycidae</taxon>
        <taxon>Naviculales</taxon>
        <taxon>Naviculaceae</taxon>
        <taxon>Seminavis</taxon>
    </lineage>
</organism>
<reference evidence="1" key="1">
    <citation type="submission" date="2020-06" db="EMBL/GenBank/DDBJ databases">
        <authorList>
            <consortium name="Plant Systems Biology data submission"/>
        </authorList>
    </citation>
    <scope>NUCLEOTIDE SEQUENCE</scope>
    <source>
        <strain evidence="1">D6</strain>
    </source>
</reference>
<name>A0A9N8HAU0_9STRA</name>
<evidence type="ECO:0000313" key="2">
    <source>
        <dbReference type="Proteomes" id="UP001153069"/>
    </source>
</evidence>
<dbReference type="AlphaFoldDB" id="A0A9N8HAU0"/>